<keyword evidence="1" id="KW-0812">Transmembrane</keyword>
<keyword evidence="1" id="KW-0472">Membrane</keyword>
<dbReference type="NCBIfam" id="NF047440">
    <property type="entry name" value="LA3751_2_3_fam"/>
    <property type="match status" value="1"/>
</dbReference>
<dbReference type="EMBL" id="RSCM01000008">
    <property type="protein sequence ID" value="RUS96132.1"/>
    <property type="molecule type" value="Genomic_DNA"/>
</dbReference>
<accession>A0A3S1A933</accession>
<keyword evidence="1" id="KW-1133">Transmembrane helix</keyword>
<dbReference type="OrthoDB" id="524008at2"/>
<keyword evidence="3" id="KW-1185">Reference proteome</keyword>
<gene>
    <name evidence="2" type="ORF">DSM107003_27940</name>
</gene>
<feature type="transmembrane region" description="Helical" evidence="1">
    <location>
        <begin position="207"/>
        <end position="225"/>
    </location>
</feature>
<feature type="transmembrane region" description="Helical" evidence="1">
    <location>
        <begin position="6"/>
        <end position="24"/>
    </location>
</feature>
<evidence type="ECO:0000256" key="1">
    <source>
        <dbReference type="SAM" id="Phobius"/>
    </source>
</evidence>
<dbReference type="RefSeq" id="WP_127054711.1">
    <property type="nucleotide sequence ID" value="NZ_RSCM01000008.1"/>
</dbReference>
<feature type="transmembrane region" description="Helical" evidence="1">
    <location>
        <begin position="112"/>
        <end position="130"/>
    </location>
</feature>
<evidence type="ECO:0000313" key="3">
    <source>
        <dbReference type="Proteomes" id="UP000276103"/>
    </source>
</evidence>
<feature type="transmembrane region" description="Helical" evidence="1">
    <location>
        <begin position="237"/>
        <end position="258"/>
    </location>
</feature>
<comment type="caution">
    <text evidence="2">The sequence shown here is derived from an EMBL/GenBank/DDBJ whole genome shotgun (WGS) entry which is preliminary data.</text>
</comment>
<sequence length="527" mass="59933">MNKLKANTPLLIILSGVIFSLYLLSQIPDEIYFSGDGGLKALLAKQLSSGKLRFDLDLVAPQWVHNLWDSGLYPFEAPFSYKISNLYYITFPFTFPLVTAPFYAIFGFRGFYIIPLISTWIIWLSFYKLCQCFKLDNLIITIGLVTLIFASPLTMYSAMYWEHTLAVCLAFNGLVILLSKGEQDFSNKDAINSGILIGLSVWFRPEFLALVAILMMLVIASYKMKLDFITLIKNRQITFIASLIITILCFFALNKIIYNHPLGAHAFQVVENFSLQTRLLKAFKFLNVLKNEIIYYFPVIYFAIAIFIISLFKNTITLTSQVRKILFISILFICLVPILIPSDGGKQWGPRFLLILIPLLNIIAISGLSITLKIKKFGLRYISGGIFVTLFIVGLNLNTFTGTINSYQKDKILNLDVLAFLRQDSNKVVAVANQYVGQSFEAMFNQKIFFLTKQADDVSKLGLALHEQGYQKFIYICPAYDKCFSNSRIPEILPLLSSPKNLIIQLKNIKENKKYRIQEASIVENTN</sequence>
<name>A0A3S1A933_ANAVA</name>
<protein>
    <recommendedName>
        <fullName evidence="4">Dolichol-phosphate mannosyltransferase</fullName>
    </recommendedName>
</protein>
<dbReference type="Proteomes" id="UP000276103">
    <property type="component" value="Unassembled WGS sequence"/>
</dbReference>
<feature type="transmembrane region" description="Helical" evidence="1">
    <location>
        <begin position="137"/>
        <end position="161"/>
    </location>
</feature>
<feature type="transmembrane region" description="Helical" evidence="1">
    <location>
        <begin position="352"/>
        <end position="372"/>
    </location>
</feature>
<evidence type="ECO:0000313" key="2">
    <source>
        <dbReference type="EMBL" id="RUS96132.1"/>
    </source>
</evidence>
<feature type="transmembrane region" description="Helical" evidence="1">
    <location>
        <begin position="324"/>
        <end position="340"/>
    </location>
</feature>
<dbReference type="AlphaFoldDB" id="A0A3S1A933"/>
<organism evidence="2 3">
    <name type="scientific">Trichormus variabilis SAG 1403-4b</name>
    <dbReference type="NCBI Taxonomy" id="447716"/>
    <lineage>
        <taxon>Bacteria</taxon>
        <taxon>Bacillati</taxon>
        <taxon>Cyanobacteriota</taxon>
        <taxon>Cyanophyceae</taxon>
        <taxon>Nostocales</taxon>
        <taxon>Nostocaceae</taxon>
        <taxon>Trichormus</taxon>
    </lineage>
</organism>
<reference evidence="2 3" key="1">
    <citation type="journal article" date="2019" name="Genome Biol. Evol.">
        <title>Day and night: Metabolic profiles and evolutionary relationships of six axenic non-marine cyanobacteria.</title>
        <authorList>
            <person name="Will S.E."/>
            <person name="Henke P."/>
            <person name="Boedeker C."/>
            <person name="Huang S."/>
            <person name="Brinkmann H."/>
            <person name="Rohde M."/>
            <person name="Jarek M."/>
            <person name="Friedl T."/>
            <person name="Seufert S."/>
            <person name="Schumacher M."/>
            <person name="Overmann J."/>
            <person name="Neumann-Schaal M."/>
            <person name="Petersen J."/>
        </authorList>
    </citation>
    <scope>NUCLEOTIDE SEQUENCE [LARGE SCALE GENOMIC DNA]</scope>
    <source>
        <strain evidence="2 3">SAG 1403-4b</strain>
    </source>
</reference>
<proteinExistence type="predicted"/>
<dbReference type="InterPro" id="IPR059217">
    <property type="entry name" value="LA3751_2-like"/>
</dbReference>
<evidence type="ECO:0008006" key="4">
    <source>
        <dbReference type="Google" id="ProtNLM"/>
    </source>
</evidence>
<feature type="transmembrane region" description="Helical" evidence="1">
    <location>
        <begin position="379"/>
        <end position="397"/>
    </location>
</feature>
<feature type="transmembrane region" description="Helical" evidence="1">
    <location>
        <begin position="293"/>
        <end position="312"/>
    </location>
</feature>